<dbReference type="InterPro" id="IPR035906">
    <property type="entry name" value="MetI-like_sf"/>
</dbReference>
<protein>
    <submittedName>
        <fullName evidence="10">ABC transporter permease subunit</fullName>
    </submittedName>
    <submittedName>
        <fullName evidence="11">Putrescine ABC transporter permease PotI</fullName>
    </submittedName>
</protein>
<gene>
    <name evidence="11" type="ORF">C6P61_07465</name>
    <name evidence="10" type="ORF">F5985_11235</name>
</gene>
<accession>A0A2S9KFD8</accession>
<keyword evidence="5 8" id="KW-0812">Transmembrane</keyword>
<evidence type="ECO:0000256" key="7">
    <source>
        <dbReference type="ARBA" id="ARBA00023136"/>
    </source>
</evidence>
<dbReference type="GO" id="GO:0055085">
    <property type="term" value="P:transmembrane transport"/>
    <property type="evidence" value="ECO:0007669"/>
    <property type="project" value="InterPro"/>
</dbReference>
<evidence type="ECO:0000256" key="5">
    <source>
        <dbReference type="ARBA" id="ARBA00022692"/>
    </source>
</evidence>
<dbReference type="Proteomes" id="UP000481947">
    <property type="component" value="Unassembled WGS sequence"/>
</dbReference>
<dbReference type="EMBL" id="PVLR01000018">
    <property type="protein sequence ID" value="PRD69153.1"/>
    <property type="molecule type" value="Genomic_DNA"/>
</dbReference>
<sequence length="278" mass="30917">MMKFLEKHLGKAWLLLVYAFLYLPLLFMVVFSFNSTRQDARFTGFSLRWYEALTRDSKIVEGFFLSLKVAAVTGVLSATLGTFAAFVLVRYRRFFGRTLFSGMVNAPLVMPEVVIGLSLLLLMVGAQNLLGWPERGMLTIILGHTLVGMAYAMVVVQSRLLEMDRAIEEAAMDLGARPHQVFFLVTLPNIFQAILAAFLLSFTLSFDDVVISEFLSGPGVNTLPQVIFGYARRGINPTIYAAATLLIATVTVVIVAYSVWVARQTRRRAREIAAATRS</sequence>
<evidence type="ECO:0000256" key="1">
    <source>
        <dbReference type="ARBA" id="ARBA00004651"/>
    </source>
</evidence>
<evidence type="ECO:0000256" key="8">
    <source>
        <dbReference type="RuleBase" id="RU363032"/>
    </source>
</evidence>
<dbReference type="PANTHER" id="PTHR43848:SF2">
    <property type="entry name" value="PUTRESCINE TRANSPORT SYSTEM PERMEASE PROTEIN POTI"/>
    <property type="match status" value="1"/>
</dbReference>
<reference evidence="10 13" key="2">
    <citation type="submission" date="2019-09" db="EMBL/GenBank/DDBJ databases">
        <title>Identification of Malikia spinosa a prominent benzene-, toluene-, and ethylbenzene-degrading bacterium: enrichment, isolation and whole genome sequencing.</title>
        <authorList>
            <person name="Tancsics A."/>
            <person name="Revesz F."/>
            <person name="Kriszt B."/>
        </authorList>
    </citation>
    <scope>NUCLEOTIDE SEQUENCE [LARGE SCALE GENOMIC DNA]</scope>
    <source>
        <strain evidence="10 13">AB6</strain>
    </source>
</reference>
<evidence type="ECO:0000256" key="6">
    <source>
        <dbReference type="ARBA" id="ARBA00022989"/>
    </source>
</evidence>
<comment type="caution">
    <text evidence="11">The sequence shown here is derived from an EMBL/GenBank/DDBJ whole genome shotgun (WGS) entry which is preliminary data.</text>
</comment>
<dbReference type="Pfam" id="PF00528">
    <property type="entry name" value="BPD_transp_1"/>
    <property type="match status" value="1"/>
</dbReference>
<dbReference type="CDD" id="cd06261">
    <property type="entry name" value="TM_PBP2"/>
    <property type="match status" value="1"/>
</dbReference>
<evidence type="ECO:0000256" key="4">
    <source>
        <dbReference type="ARBA" id="ARBA00022475"/>
    </source>
</evidence>
<dbReference type="SUPFAM" id="SSF161098">
    <property type="entry name" value="MetI-like"/>
    <property type="match status" value="1"/>
</dbReference>
<evidence type="ECO:0000313" key="13">
    <source>
        <dbReference type="Proteomes" id="UP000481947"/>
    </source>
</evidence>
<organism evidence="11 12">
    <name type="scientific">Malikia spinosa</name>
    <dbReference type="NCBI Taxonomy" id="86180"/>
    <lineage>
        <taxon>Bacteria</taxon>
        <taxon>Pseudomonadati</taxon>
        <taxon>Pseudomonadota</taxon>
        <taxon>Betaproteobacteria</taxon>
        <taxon>Burkholderiales</taxon>
        <taxon>Comamonadaceae</taxon>
        <taxon>Malikia</taxon>
    </lineage>
</organism>
<reference evidence="11 12" key="1">
    <citation type="submission" date="2018-03" db="EMBL/GenBank/DDBJ databases">
        <title>Comparative genomics illustrates the genes involved in a hyperalkaliphilic mechanisms of Serpentinomonas isolated from highly-alkaline calcium-rich serpentinized springs.</title>
        <authorList>
            <person name="Suzuki S."/>
            <person name="Ishii S."/>
            <person name="Walworth N."/>
            <person name="Bird L."/>
            <person name="Kuenen J.G."/>
            <person name="Nealson K.H."/>
        </authorList>
    </citation>
    <scope>NUCLEOTIDE SEQUENCE [LARGE SCALE GENOMIC DNA]</scope>
    <source>
        <strain evidence="11 12">83</strain>
    </source>
</reference>
<evidence type="ECO:0000259" key="9">
    <source>
        <dbReference type="PROSITE" id="PS50928"/>
    </source>
</evidence>
<dbReference type="PROSITE" id="PS50928">
    <property type="entry name" value="ABC_TM1"/>
    <property type="match status" value="1"/>
</dbReference>
<keyword evidence="12" id="KW-1185">Reference proteome</keyword>
<proteinExistence type="inferred from homology"/>
<feature type="transmembrane region" description="Helical" evidence="8">
    <location>
        <begin position="12"/>
        <end position="33"/>
    </location>
</feature>
<dbReference type="InterPro" id="IPR000515">
    <property type="entry name" value="MetI-like"/>
</dbReference>
<evidence type="ECO:0000256" key="2">
    <source>
        <dbReference type="ARBA" id="ARBA00007069"/>
    </source>
</evidence>
<feature type="transmembrane region" description="Helical" evidence="8">
    <location>
        <begin position="63"/>
        <end position="89"/>
    </location>
</feature>
<keyword evidence="7 8" id="KW-0472">Membrane</keyword>
<dbReference type="OrthoDB" id="9782004at2"/>
<keyword evidence="3 8" id="KW-0813">Transport</keyword>
<dbReference type="EMBL" id="VYSB01000011">
    <property type="protein sequence ID" value="MYZ52695.1"/>
    <property type="molecule type" value="Genomic_DNA"/>
</dbReference>
<evidence type="ECO:0000313" key="10">
    <source>
        <dbReference type="EMBL" id="MYZ52695.1"/>
    </source>
</evidence>
<dbReference type="PANTHER" id="PTHR43848">
    <property type="entry name" value="PUTRESCINE TRANSPORT SYSTEM PERMEASE PROTEIN POTI"/>
    <property type="match status" value="1"/>
</dbReference>
<feature type="transmembrane region" description="Helical" evidence="8">
    <location>
        <begin position="109"/>
        <end position="130"/>
    </location>
</feature>
<evidence type="ECO:0000313" key="12">
    <source>
        <dbReference type="Proteomes" id="UP000238326"/>
    </source>
</evidence>
<name>A0A2S9KFD8_9BURK</name>
<comment type="similarity">
    <text evidence="2">Belongs to the binding-protein-dependent transport system permease family. CysTW subfamily.</text>
</comment>
<comment type="subcellular location">
    <subcellularLocation>
        <location evidence="1 8">Cell membrane</location>
        <topology evidence="1 8">Multi-pass membrane protein</topology>
    </subcellularLocation>
</comment>
<keyword evidence="6 8" id="KW-1133">Transmembrane helix</keyword>
<dbReference type="Gene3D" id="1.10.3720.10">
    <property type="entry name" value="MetI-like"/>
    <property type="match status" value="1"/>
</dbReference>
<evidence type="ECO:0000313" key="11">
    <source>
        <dbReference type="EMBL" id="PRD69153.1"/>
    </source>
</evidence>
<feature type="transmembrane region" description="Helical" evidence="8">
    <location>
        <begin position="239"/>
        <end position="260"/>
    </location>
</feature>
<evidence type="ECO:0000256" key="3">
    <source>
        <dbReference type="ARBA" id="ARBA00022448"/>
    </source>
</evidence>
<feature type="transmembrane region" description="Helical" evidence="8">
    <location>
        <begin position="181"/>
        <end position="206"/>
    </location>
</feature>
<keyword evidence="4" id="KW-1003">Cell membrane</keyword>
<feature type="domain" description="ABC transmembrane type-1" evidence="9">
    <location>
        <begin position="63"/>
        <end position="258"/>
    </location>
</feature>
<feature type="transmembrane region" description="Helical" evidence="8">
    <location>
        <begin position="136"/>
        <end position="156"/>
    </location>
</feature>
<dbReference type="Proteomes" id="UP000238326">
    <property type="component" value="Unassembled WGS sequence"/>
</dbReference>
<dbReference type="RefSeq" id="WP_105729309.1">
    <property type="nucleotide sequence ID" value="NZ_DAIPCI010000016.1"/>
</dbReference>
<dbReference type="InterPro" id="IPR051789">
    <property type="entry name" value="Bact_Polyamine_Transport"/>
</dbReference>
<dbReference type="GO" id="GO:0005886">
    <property type="term" value="C:plasma membrane"/>
    <property type="evidence" value="ECO:0007669"/>
    <property type="project" value="UniProtKB-SubCell"/>
</dbReference>
<dbReference type="AlphaFoldDB" id="A0A2S9KFD8"/>